<name>A0A955EC23_UNCKA</name>
<dbReference type="GO" id="GO:0006508">
    <property type="term" value="P:proteolysis"/>
    <property type="evidence" value="ECO:0007669"/>
    <property type="project" value="InterPro"/>
</dbReference>
<keyword evidence="1" id="KW-0175">Coiled coil</keyword>
<reference evidence="3" key="1">
    <citation type="submission" date="2020-04" db="EMBL/GenBank/DDBJ databases">
        <authorList>
            <person name="Zhang T."/>
        </authorList>
    </citation>
    <scope>NUCLEOTIDE SEQUENCE</scope>
    <source>
        <strain evidence="3">HKST-UBA79</strain>
    </source>
</reference>
<gene>
    <name evidence="3" type="ORF">KC980_03370</name>
</gene>
<feature type="domain" description="Tail specific protease" evidence="2">
    <location>
        <begin position="113"/>
        <end position="330"/>
    </location>
</feature>
<evidence type="ECO:0000259" key="2">
    <source>
        <dbReference type="Pfam" id="PF03572"/>
    </source>
</evidence>
<dbReference type="Proteomes" id="UP000740557">
    <property type="component" value="Unassembled WGS sequence"/>
</dbReference>
<organism evidence="3 4">
    <name type="scientific">candidate division WWE3 bacterium</name>
    <dbReference type="NCBI Taxonomy" id="2053526"/>
    <lineage>
        <taxon>Bacteria</taxon>
        <taxon>Katanobacteria</taxon>
    </lineage>
</organism>
<dbReference type="AlphaFoldDB" id="A0A955EC23"/>
<dbReference type="InterPro" id="IPR005151">
    <property type="entry name" value="Tail-specific_protease"/>
</dbReference>
<dbReference type="Pfam" id="PF03572">
    <property type="entry name" value="Peptidase_S41"/>
    <property type="match status" value="1"/>
</dbReference>
<dbReference type="GO" id="GO:0008236">
    <property type="term" value="F:serine-type peptidase activity"/>
    <property type="evidence" value="ECO:0007669"/>
    <property type="project" value="InterPro"/>
</dbReference>
<sequence length="344" mass="38992">MTYKDLFLNSESESNTDMDILTLALDKGYVGRFLFTDKIIDNAINKLKNLEEHSENLAEECANILEQIPDFHIQVNKNHKNYIKRIKNQIDVGSNLNESTQNWQGIKTDNTYVLAIKSMPSGEWAGLNEFLFEAVQHATKIVIDLRDNEGGDSTMGIKIVETLAGQKVASPYSEVIRYNTPEALVMWINTLQKFMLTSNEQAKVILQKYLNKAEKDLNRALTQKHQQKVIKTKYEDSNIPILDPTKIFEGRILILQNSKTMSAAENMIDHFEYLPNVLKIGTKTYGCVQSGNIGFLILPKSKIAIQMATQFTTYKDNRISEGIGVEPDIALENGIDAYRYALTL</sequence>
<comment type="caution">
    <text evidence="3">The sequence shown here is derived from an EMBL/GenBank/DDBJ whole genome shotgun (WGS) entry which is preliminary data.</text>
</comment>
<dbReference type="SUPFAM" id="SSF52096">
    <property type="entry name" value="ClpP/crotonase"/>
    <property type="match status" value="1"/>
</dbReference>
<evidence type="ECO:0000313" key="4">
    <source>
        <dbReference type="Proteomes" id="UP000740557"/>
    </source>
</evidence>
<evidence type="ECO:0000313" key="3">
    <source>
        <dbReference type="EMBL" id="MCA9308527.1"/>
    </source>
</evidence>
<proteinExistence type="predicted"/>
<reference evidence="3" key="2">
    <citation type="journal article" date="2021" name="Microbiome">
        <title>Successional dynamics and alternative stable states in a saline activated sludge microbial community over 9 years.</title>
        <authorList>
            <person name="Wang Y."/>
            <person name="Ye J."/>
            <person name="Ju F."/>
            <person name="Liu L."/>
            <person name="Boyd J.A."/>
            <person name="Deng Y."/>
            <person name="Parks D.H."/>
            <person name="Jiang X."/>
            <person name="Yin X."/>
            <person name="Woodcroft B.J."/>
            <person name="Tyson G.W."/>
            <person name="Hugenholtz P."/>
            <person name="Polz M.F."/>
            <person name="Zhang T."/>
        </authorList>
    </citation>
    <scope>NUCLEOTIDE SEQUENCE</scope>
    <source>
        <strain evidence="3">HKST-UBA79</strain>
    </source>
</reference>
<dbReference type="InterPro" id="IPR029045">
    <property type="entry name" value="ClpP/crotonase-like_dom_sf"/>
</dbReference>
<feature type="coiled-coil region" evidence="1">
    <location>
        <begin position="40"/>
        <end position="67"/>
    </location>
</feature>
<evidence type="ECO:0000256" key="1">
    <source>
        <dbReference type="SAM" id="Coils"/>
    </source>
</evidence>
<protein>
    <recommendedName>
        <fullName evidence="2">Tail specific protease domain-containing protein</fullName>
    </recommendedName>
</protein>
<accession>A0A955EC23</accession>
<dbReference type="Gene3D" id="3.90.226.10">
    <property type="entry name" value="2-enoyl-CoA Hydratase, Chain A, domain 1"/>
    <property type="match status" value="1"/>
</dbReference>
<dbReference type="EMBL" id="JAGQNX010000102">
    <property type="protein sequence ID" value="MCA9308527.1"/>
    <property type="molecule type" value="Genomic_DNA"/>
</dbReference>